<proteinExistence type="predicted"/>
<evidence type="ECO:0000256" key="4">
    <source>
        <dbReference type="SAM" id="MobiDB-lite"/>
    </source>
</evidence>
<dbReference type="InterPro" id="IPR045126">
    <property type="entry name" value="TRAPPC10/Trs130"/>
</dbReference>
<evidence type="ECO:0000259" key="5">
    <source>
        <dbReference type="Pfam" id="PF12584"/>
    </source>
</evidence>
<gene>
    <name evidence="9" type="ORF">C8Q69DRAFT_474312</name>
</gene>
<organism evidence="9 10">
    <name type="scientific">Byssochlamys spectabilis</name>
    <name type="common">Paecilomyces variotii</name>
    <dbReference type="NCBI Taxonomy" id="264951"/>
    <lineage>
        <taxon>Eukaryota</taxon>
        <taxon>Fungi</taxon>
        <taxon>Dikarya</taxon>
        <taxon>Ascomycota</taxon>
        <taxon>Pezizomycotina</taxon>
        <taxon>Eurotiomycetes</taxon>
        <taxon>Eurotiomycetidae</taxon>
        <taxon>Eurotiales</taxon>
        <taxon>Thermoascaceae</taxon>
        <taxon>Paecilomyces</taxon>
    </lineage>
</organism>
<feature type="domain" description="TRAPPC10/Trs130 C-terminal" evidence="5">
    <location>
        <begin position="1265"/>
        <end position="1426"/>
    </location>
</feature>
<feature type="compositionally biased region" description="Polar residues" evidence="4">
    <location>
        <begin position="66"/>
        <end position="77"/>
    </location>
</feature>
<evidence type="ECO:0000259" key="6">
    <source>
        <dbReference type="Pfam" id="PF23036"/>
    </source>
</evidence>
<dbReference type="InterPro" id="IPR056913">
    <property type="entry name" value="TRAPPC10/Trs130_N"/>
</dbReference>
<feature type="region of interest" description="Disordered" evidence="4">
    <location>
        <begin position="321"/>
        <end position="365"/>
    </location>
</feature>
<feature type="region of interest" description="Disordered" evidence="4">
    <location>
        <begin position="485"/>
        <end position="535"/>
    </location>
</feature>
<dbReference type="InterPro" id="IPR056916">
    <property type="entry name" value="NTS_TR130"/>
</dbReference>
<evidence type="ECO:0000259" key="8">
    <source>
        <dbReference type="Pfam" id="PF24967"/>
    </source>
</evidence>
<feature type="region of interest" description="Disordered" evidence="4">
    <location>
        <begin position="1310"/>
        <end position="1329"/>
    </location>
</feature>
<dbReference type="VEuPathDB" id="FungiDB:C8Q69DRAFT_474312"/>
<evidence type="ECO:0000259" key="7">
    <source>
        <dbReference type="Pfam" id="PF23274"/>
    </source>
</evidence>
<feature type="domain" description="TRAPPC10/Trs130 N-terminal" evidence="6">
    <location>
        <begin position="365"/>
        <end position="406"/>
    </location>
</feature>
<feature type="domain" description="Trs130 NTS" evidence="8">
    <location>
        <begin position="651"/>
        <end position="777"/>
    </location>
</feature>
<keyword evidence="10" id="KW-1185">Reference proteome</keyword>
<dbReference type="Proteomes" id="UP000283841">
    <property type="component" value="Unassembled WGS sequence"/>
</dbReference>
<dbReference type="EMBL" id="RCNU01000009">
    <property type="protein sequence ID" value="RWQ93644.1"/>
    <property type="molecule type" value="Genomic_DNA"/>
</dbReference>
<feature type="compositionally biased region" description="Low complexity" evidence="4">
    <location>
        <begin position="516"/>
        <end position="526"/>
    </location>
</feature>
<dbReference type="InterPro" id="IPR055505">
    <property type="entry name" value="DUF7077"/>
</dbReference>
<dbReference type="PANTHER" id="PTHR13251:SF3">
    <property type="entry name" value="TRAFFICKING PROTEIN PARTICLE COMPLEX SUBUNIT 10"/>
    <property type="match status" value="1"/>
</dbReference>
<dbReference type="RefSeq" id="XP_028483289.1">
    <property type="nucleotide sequence ID" value="XM_028631119.1"/>
</dbReference>
<keyword evidence="3" id="KW-0333">Golgi apparatus</keyword>
<reference evidence="9 10" key="1">
    <citation type="journal article" date="2018" name="Front. Microbiol.">
        <title>Genomic and genetic insights into a cosmopolitan fungus, Paecilomyces variotii (Eurotiales).</title>
        <authorList>
            <person name="Urquhart A.S."/>
            <person name="Mondo S.J."/>
            <person name="Makela M.R."/>
            <person name="Hane J.K."/>
            <person name="Wiebenga A."/>
            <person name="He G."/>
            <person name="Mihaltcheva S."/>
            <person name="Pangilinan J."/>
            <person name="Lipzen A."/>
            <person name="Barry K."/>
            <person name="de Vries R.P."/>
            <person name="Grigoriev I.V."/>
            <person name="Idnurm A."/>
        </authorList>
    </citation>
    <scope>NUCLEOTIDE SEQUENCE [LARGE SCALE GENOMIC DNA]</scope>
    <source>
        <strain evidence="9 10">CBS 101075</strain>
    </source>
</reference>
<feature type="domain" description="DUF7077" evidence="7">
    <location>
        <begin position="938"/>
        <end position="1057"/>
    </location>
</feature>
<name>A0A443HPD4_BYSSP</name>
<evidence type="ECO:0000313" key="10">
    <source>
        <dbReference type="Proteomes" id="UP000283841"/>
    </source>
</evidence>
<evidence type="ECO:0000256" key="3">
    <source>
        <dbReference type="ARBA" id="ARBA00023034"/>
    </source>
</evidence>
<feature type="compositionally biased region" description="Low complexity" evidence="4">
    <location>
        <begin position="1312"/>
        <end position="1323"/>
    </location>
</feature>
<dbReference type="Pfam" id="PF23036">
    <property type="entry name" value="TRAPPC10_1st"/>
    <property type="match status" value="2"/>
</dbReference>
<evidence type="ECO:0000256" key="2">
    <source>
        <dbReference type="ARBA" id="ARBA00022448"/>
    </source>
</evidence>
<dbReference type="Pfam" id="PF12584">
    <property type="entry name" value="TRAPPC10"/>
    <property type="match status" value="1"/>
</dbReference>
<comment type="caution">
    <text evidence="9">The sequence shown here is derived from an EMBL/GenBank/DDBJ whole genome shotgun (WGS) entry which is preliminary data.</text>
</comment>
<evidence type="ECO:0000313" key="9">
    <source>
        <dbReference type="EMBL" id="RWQ93644.1"/>
    </source>
</evidence>
<dbReference type="PANTHER" id="PTHR13251">
    <property type="entry name" value="EPILEPSY HOLOPROSENCEPHALY CANDIDATE 1/TMEM1"/>
    <property type="match status" value="1"/>
</dbReference>
<evidence type="ECO:0000256" key="1">
    <source>
        <dbReference type="ARBA" id="ARBA00004555"/>
    </source>
</evidence>
<dbReference type="STRING" id="264951.A0A443HPD4"/>
<dbReference type="Pfam" id="PF24965">
    <property type="entry name" value="TRS130_4HB"/>
    <property type="match status" value="1"/>
</dbReference>
<feature type="domain" description="TRAPPC10/Trs130 N-terminal" evidence="6">
    <location>
        <begin position="10"/>
        <end position="313"/>
    </location>
</feature>
<comment type="subcellular location">
    <subcellularLocation>
        <location evidence="1">Golgi apparatus</location>
    </subcellularLocation>
</comment>
<dbReference type="GO" id="GO:0034498">
    <property type="term" value="P:early endosome to Golgi transport"/>
    <property type="evidence" value="ECO:0007669"/>
    <property type="project" value="TreeGrafter"/>
</dbReference>
<accession>A0A443HPD4</accession>
<dbReference type="Pfam" id="PF24967">
    <property type="entry name" value="NTS_TR130"/>
    <property type="match status" value="1"/>
</dbReference>
<keyword evidence="2" id="KW-0813">Transport</keyword>
<dbReference type="Pfam" id="PF23274">
    <property type="entry name" value="DUF7077"/>
    <property type="match status" value="1"/>
</dbReference>
<dbReference type="GO" id="GO:1990071">
    <property type="term" value="C:TRAPPII protein complex"/>
    <property type="evidence" value="ECO:0007669"/>
    <property type="project" value="InterPro"/>
</dbReference>
<feature type="region of interest" description="Disordered" evidence="4">
    <location>
        <begin position="60"/>
        <end position="79"/>
    </location>
</feature>
<dbReference type="InterPro" id="IPR022233">
    <property type="entry name" value="TRAPPC10/Trs130_C"/>
</dbReference>
<dbReference type="GO" id="GO:0005829">
    <property type="term" value="C:cytosol"/>
    <property type="evidence" value="ECO:0007669"/>
    <property type="project" value="GOC"/>
</dbReference>
<dbReference type="GO" id="GO:0006891">
    <property type="term" value="P:intra-Golgi vesicle-mediated transport"/>
    <property type="evidence" value="ECO:0007669"/>
    <property type="project" value="TreeGrafter"/>
</dbReference>
<dbReference type="GeneID" id="39600396"/>
<protein>
    <submittedName>
        <fullName evidence="9">Trafficking protein particle complex subunit 10</fullName>
    </submittedName>
</protein>
<feature type="compositionally biased region" description="Acidic residues" evidence="4">
    <location>
        <begin position="330"/>
        <end position="349"/>
    </location>
</feature>
<sequence>MDLAPQDGSNKVTVECTDPFNVLPDVQPILEKRLPLRNLHWKSPSRPLRSIESLYIDLVPEKQTDEQNPSNDPTTATIPHRRHQIPGLRQTPYLKIFFLRCDDNESYKATCRKQIREWIKTHTSTAQASGAAPTSQEKHDAFEWLIVHVVQDGEAAEKTASIAKWGRGSTTVLEKVKADFNGSSKTAVDRVAQLRLPKPGATQKPPDFTDLLEDLVEKMKNAILTSFDLRVSQYEEDIREKDSQRSLPGWNFCTFFILKEGLARGFENVGLFEDALAGYDELSVGLDTAVRDQLLGEGEQHGGGFLTYTKNWKEKAESSLEALSKGSAVQEDDSHDSDDSDDNNEDGDEPTPTTSPVIDPDDYPLDSAKKPYREMILSSDISIFDFRVYLFSRQMTLLLRAARAPSVLDKDATPAQKNKKPEDLTLLAEVCERATEFISIAARTLRYDLECGLEEITDEKKAEVINNLVSTWTYAAASQVLTQTDTPALPVPDSSLRKKKGSTEASTTTESKPAVPKRSSSLLSPVSPRPPRPKSQEIFSAELHNPPPSRSPWEMGAAGAVIQKTGSEELASARGELCFLARRVLEDIGRRLGWASKWKELDLLFDDSVGSNGDMQEVSLDDAAEGKKPKPSEPDQTIVSRAGGIDLLVLSKAIRSKKNFYLLYEELTDLMFRLYVAANRTNSAEMAMTEMSLLLFLQGDYETAASHLHQLAPFYGNSRWTILEGSVLELYGRCLKELKRNEEYVRILLKLLANYAADLQSQMSDRQKATAAFSEFTQSGRVSKYVKELFNASSALPKEISASFSDFFADLEVSPAIRHYKDKDGFELQMSTRFLLEEVVKVSSIKMRLVSANTQQSNEVWLESSEEVVVKPSLTKLLIPSSITLQGKYFVDRVELRSGNIVFSFGEVSQSAFLPGLRDANDGAEEKRPYIYCHPSADGLEARIISPRYINLEHLRTVDVELESGWNDIKKGVIRVRPATAGLRLRIAEAAVVEGEINVINSSDSGNIEFTDFPPGSSVRFRIPYTVDDNHTMLSAKLEVGYETEKGKFTYSSSSTVVSTLPVSVNVQDVFKNDILFSKFTVSPAMMIPLRILGCDIPSSDSYEVQSSIQGPVAFDVFPKQPASILYKIKQRTENQIKDANSKRSLRLTVEFTCLDDECLTAIKQRFAEDIEKTQLRHLTRLLTPHIVEAFRTQLSTTDMETIGVVREVETLPYESVQWDTILGALPGPQQPEVKGWLMEWHKKNPTIPIPDPDPSLLSKQIVIPVDVPEVPIVHTAELRLTNIGHEQPAHAAVGQTIAAELILRHTRRWASSSSSRSPETSSDAAETATQPVEFSYEVLANPEIWLLGGRRRGNFTAPEGETRSFPILLLPQRPGHLLLPGLDIKTFAVSSPAVSGGGVPSATAQRKLVPCEVDYRNHGETLLVLPDLKKTTVSLSQSAGGGSWLVDSERRVEVGS</sequence>